<dbReference type="Proteomes" id="UP000190150">
    <property type="component" value="Unassembled WGS sequence"/>
</dbReference>
<evidence type="ECO:0000313" key="2">
    <source>
        <dbReference type="EMBL" id="SKC01898.1"/>
    </source>
</evidence>
<proteinExistence type="predicted"/>
<reference evidence="3" key="1">
    <citation type="submission" date="2017-02" db="EMBL/GenBank/DDBJ databases">
        <authorList>
            <person name="Varghese N."/>
            <person name="Submissions S."/>
        </authorList>
    </citation>
    <scope>NUCLEOTIDE SEQUENCE [LARGE SCALE GENOMIC DNA]</scope>
    <source>
        <strain evidence="3">DSM 24091</strain>
    </source>
</reference>
<organism evidence="2 3">
    <name type="scientific">Sphingobacterium nematocida</name>
    <dbReference type="NCBI Taxonomy" id="1513896"/>
    <lineage>
        <taxon>Bacteria</taxon>
        <taxon>Pseudomonadati</taxon>
        <taxon>Bacteroidota</taxon>
        <taxon>Sphingobacteriia</taxon>
        <taxon>Sphingobacteriales</taxon>
        <taxon>Sphingobacteriaceae</taxon>
        <taxon>Sphingobacterium</taxon>
    </lineage>
</organism>
<accession>A0A1T5G0D9</accession>
<dbReference type="EMBL" id="FUZF01000020">
    <property type="protein sequence ID" value="SKC01898.1"/>
    <property type="molecule type" value="Genomic_DNA"/>
</dbReference>
<evidence type="ECO:0000313" key="3">
    <source>
        <dbReference type="Proteomes" id="UP000190150"/>
    </source>
</evidence>
<keyword evidence="1" id="KW-0472">Membrane</keyword>
<keyword evidence="1" id="KW-0812">Transmembrane</keyword>
<keyword evidence="3" id="KW-1185">Reference proteome</keyword>
<sequence length="86" mass="10027">MILCLGLWLENGVLFVYIERTVFVHNKILFGLLFFFFSYFLHQHTLPVTMKLGTVLVNTFGQVLRKVYLVVHGHDTAVERLQCQRG</sequence>
<evidence type="ECO:0000256" key="1">
    <source>
        <dbReference type="SAM" id="Phobius"/>
    </source>
</evidence>
<keyword evidence="1" id="KW-1133">Transmembrane helix</keyword>
<protein>
    <submittedName>
        <fullName evidence="2">Uncharacterized protein</fullName>
    </submittedName>
</protein>
<gene>
    <name evidence="2" type="ORF">SAMN05660841_03664</name>
</gene>
<feature type="transmembrane region" description="Helical" evidence="1">
    <location>
        <begin position="22"/>
        <end position="41"/>
    </location>
</feature>
<name>A0A1T5G0D9_9SPHI</name>
<dbReference type="AlphaFoldDB" id="A0A1T5G0D9"/>